<organism evidence="1 2">
    <name type="scientific">Streptomyces luteosporeus</name>
    <dbReference type="NCBI Taxonomy" id="173856"/>
    <lineage>
        <taxon>Bacteria</taxon>
        <taxon>Bacillati</taxon>
        <taxon>Actinomycetota</taxon>
        <taxon>Actinomycetes</taxon>
        <taxon>Kitasatosporales</taxon>
        <taxon>Streptomycetaceae</taxon>
        <taxon>Streptomyces</taxon>
    </lineage>
</organism>
<comment type="caution">
    <text evidence="1">The sequence shown here is derived from an EMBL/GenBank/DDBJ whole genome shotgun (WGS) entry which is preliminary data.</text>
</comment>
<gene>
    <name evidence="1" type="ORF">GCM10010315_45850</name>
</gene>
<dbReference type="EMBL" id="BAAASL010000018">
    <property type="protein sequence ID" value="GAA2721895.1"/>
    <property type="molecule type" value="Genomic_DNA"/>
</dbReference>
<reference evidence="1 2" key="1">
    <citation type="journal article" date="2019" name="Int. J. Syst. Evol. Microbiol.">
        <title>The Global Catalogue of Microorganisms (GCM) 10K type strain sequencing project: providing services to taxonomists for standard genome sequencing and annotation.</title>
        <authorList>
            <consortium name="The Broad Institute Genomics Platform"/>
            <consortium name="The Broad Institute Genome Sequencing Center for Infectious Disease"/>
            <person name="Wu L."/>
            <person name="Ma J."/>
        </authorList>
    </citation>
    <scope>NUCLEOTIDE SEQUENCE [LARGE SCALE GENOMIC DNA]</scope>
    <source>
        <strain evidence="1 2">JCM 4542</strain>
    </source>
</reference>
<evidence type="ECO:0000313" key="2">
    <source>
        <dbReference type="Proteomes" id="UP001500886"/>
    </source>
</evidence>
<proteinExistence type="predicted"/>
<evidence type="ECO:0000313" key="1">
    <source>
        <dbReference type="EMBL" id="GAA2721895.1"/>
    </source>
</evidence>
<name>A0ABN3U3G8_9ACTN</name>
<keyword evidence="2" id="KW-1185">Reference proteome</keyword>
<dbReference type="Proteomes" id="UP001500886">
    <property type="component" value="Unassembled WGS sequence"/>
</dbReference>
<sequence>MKVAARVPTAVALPVPRAPIAAAPATAVAARRTSLRLFISPARLSTAVALWLLVPVGRDPSRHPERPDTPRYGD</sequence>
<accession>A0ABN3U3G8</accession>
<protein>
    <submittedName>
        <fullName evidence="1">Uncharacterized protein</fullName>
    </submittedName>
</protein>